<evidence type="ECO:0000256" key="10">
    <source>
        <dbReference type="SAM" id="SignalP"/>
    </source>
</evidence>
<accession>A0A418QPN1</accession>
<dbReference type="GO" id="GO:0098797">
    <property type="term" value="C:plasma membrane protein complex"/>
    <property type="evidence" value="ECO:0007669"/>
    <property type="project" value="TreeGrafter"/>
</dbReference>
<evidence type="ECO:0000256" key="3">
    <source>
        <dbReference type="ARBA" id="ARBA00022448"/>
    </source>
</evidence>
<keyword evidence="10" id="KW-0732">Signal</keyword>
<proteinExistence type="inferred from homology"/>
<evidence type="ECO:0000256" key="1">
    <source>
        <dbReference type="ARBA" id="ARBA00004383"/>
    </source>
</evidence>
<keyword evidence="9" id="KW-0472">Membrane</keyword>
<dbReference type="Proteomes" id="UP000284250">
    <property type="component" value="Unassembled WGS sequence"/>
</dbReference>
<dbReference type="Gene3D" id="3.30.1150.10">
    <property type="match status" value="1"/>
</dbReference>
<dbReference type="SUPFAM" id="SSF74653">
    <property type="entry name" value="TolA/TonB C-terminal domain"/>
    <property type="match status" value="1"/>
</dbReference>
<dbReference type="NCBIfam" id="TIGR01352">
    <property type="entry name" value="tonB_Cterm"/>
    <property type="match status" value="1"/>
</dbReference>
<dbReference type="PANTHER" id="PTHR33446">
    <property type="entry name" value="PROTEIN TONB-RELATED"/>
    <property type="match status" value="1"/>
</dbReference>
<keyword evidence="8" id="KW-1133">Transmembrane helix</keyword>
<organism evidence="12 13">
    <name type="scientific">Hymenobacter rubripertinctus</name>
    <dbReference type="NCBI Taxonomy" id="2029981"/>
    <lineage>
        <taxon>Bacteria</taxon>
        <taxon>Pseudomonadati</taxon>
        <taxon>Bacteroidota</taxon>
        <taxon>Cytophagia</taxon>
        <taxon>Cytophagales</taxon>
        <taxon>Hymenobacteraceae</taxon>
        <taxon>Hymenobacter</taxon>
    </lineage>
</organism>
<keyword evidence="6" id="KW-0812">Transmembrane</keyword>
<keyword evidence="13" id="KW-1185">Reference proteome</keyword>
<dbReference type="PANTHER" id="PTHR33446:SF2">
    <property type="entry name" value="PROTEIN TONB"/>
    <property type="match status" value="1"/>
</dbReference>
<dbReference type="GO" id="GO:0055085">
    <property type="term" value="P:transmembrane transport"/>
    <property type="evidence" value="ECO:0007669"/>
    <property type="project" value="InterPro"/>
</dbReference>
<dbReference type="AlphaFoldDB" id="A0A418QPN1"/>
<gene>
    <name evidence="12" type="ORF">D0T11_17430</name>
</gene>
<keyword evidence="7" id="KW-0653">Protein transport</keyword>
<evidence type="ECO:0000256" key="8">
    <source>
        <dbReference type="ARBA" id="ARBA00022989"/>
    </source>
</evidence>
<protein>
    <submittedName>
        <fullName evidence="12">TonB family protein</fullName>
    </submittedName>
</protein>
<keyword evidence="4" id="KW-1003">Cell membrane</keyword>
<comment type="caution">
    <text evidence="12">The sequence shown here is derived from an EMBL/GenBank/DDBJ whole genome shotgun (WGS) entry which is preliminary data.</text>
</comment>
<keyword evidence="5" id="KW-0997">Cell inner membrane</keyword>
<comment type="subcellular location">
    <subcellularLocation>
        <location evidence="1">Cell inner membrane</location>
        <topology evidence="1">Single-pass membrane protein</topology>
        <orientation evidence="1">Periplasmic side</orientation>
    </subcellularLocation>
</comment>
<evidence type="ECO:0000256" key="5">
    <source>
        <dbReference type="ARBA" id="ARBA00022519"/>
    </source>
</evidence>
<dbReference type="RefSeq" id="WP_119657090.1">
    <property type="nucleotide sequence ID" value="NZ_JBHUOI010000034.1"/>
</dbReference>
<dbReference type="InterPro" id="IPR051045">
    <property type="entry name" value="TonB-dependent_transducer"/>
</dbReference>
<reference evidence="12 13" key="1">
    <citation type="submission" date="2019-01" db="EMBL/GenBank/DDBJ databases">
        <title>Hymenobacter humicola sp. nov., isolated from soils in Antarctica.</title>
        <authorList>
            <person name="Sedlacek I."/>
            <person name="Holochova P."/>
            <person name="Kralova S."/>
            <person name="Pantucek R."/>
            <person name="Stankova E."/>
            <person name="Vrbovska V."/>
            <person name="Kristofova L."/>
            <person name="Svec P."/>
            <person name="Busse H.-J."/>
        </authorList>
    </citation>
    <scope>NUCLEOTIDE SEQUENCE [LARGE SCALE GENOMIC DNA]</scope>
    <source>
        <strain evidence="12 13">CCM 8852</strain>
    </source>
</reference>
<sequence length="175" mass="19078">MSRPSSLTFIALLCLLLLSGLSAAAQVVIPYRIPQAPIDLTDLPDNDLKNPKAQTPSATAHHFYPSCNEKLPVFIGGNDSLRAFLNRHVQWPDSLPQSVRGTVFVRFTIDERGEIRNARIVQSLHPLADAEALRLAGLLSGHFTPGSRDGRSFALETTLPLAFRGTDAAPKQRGN</sequence>
<dbReference type="GO" id="GO:0015031">
    <property type="term" value="P:protein transport"/>
    <property type="evidence" value="ECO:0007669"/>
    <property type="project" value="UniProtKB-KW"/>
</dbReference>
<dbReference type="InterPro" id="IPR006260">
    <property type="entry name" value="TonB/TolA_C"/>
</dbReference>
<evidence type="ECO:0000256" key="2">
    <source>
        <dbReference type="ARBA" id="ARBA00006555"/>
    </source>
</evidence>
<feature type="chain" id="PRO_5019424262" evidence="10">
    <location>
        <begin position="25"/>
        <end position="175"/>
    </location>
</feature>
<evidence type="ECO:0000256" key="6">
    <source>
        <dbReference type="ARBA" id="ARBA00022692"/>
    </source>
</evidence>
<name>A0A418QPN1_9BACT</name>
<evidence type="ECO:0000313" key="12">
    <source>
        <dbReference type="EMBL" id="RIY07071.1"/>
    </source>
</evidence>
<dbReference type="EMBL" id="QYCN01000033">
    <property type="protein sequence ID" value="RIY07071.1"/>
    <property type="molecule type" value="Genomic_DNA"/>
</dbReference>
<dbReference type="InterPro" id="IPR037682">
    <property type="entry name" value="TonB_C"/>
</dbReference>
<keyword evidence="3" id="KW-0813">Transport</keyword>
<dbReference type="GO" id="GO:0031992">
    <property type="term" value="F:energy transducer activity"/>
    <property type="evidence" value="ECO:0007669"/>
    <property type="project" value="TreeGrafter"/>
</dbReference>
<feature type="domain" description="TonB C-terminal" evidence="11">
    <location>
        <begin position="100"/>
        <end position="164"/>
    </location>
</feature>
<evidence type="ECO:0000256" key="9">
    <source>
        <dbReference type="ARBA" id="ARBA00023136"/>
    </source>
</evidence>
<evidence type="ECO:0000259" key="11">
    <source>
        <dbReference type="Pfam" id="PF03544"/>
    </source>
</evidence>
<dbReference type="Pfam" id="PF03544">
    <property type="entry name" value="TonB_C"/>
    <property type="match status" value="1"/>
</dbReference>
<comment type="similarity">
    <text evidence="2">Belongs to the TonB family.</text>
</comment>
<evidence type="ECO:0000256" key="7">
    <source>
        <dbReference type="ARBA" id="ARBA00022927"/>
    </source>
</evidence>
<feature type="signal peptide" evidence="10">
    <location>
        <begin position="1"/>
        <end position="24"/>
    </location>
</feature>
<evidence type="ECO:0000313" key="13">
    <source>
        <dbReference type="Proteomes" id="UP000284250"/>
    </source>
</evidence>
<dbReference type="OrthoDB" id="885789at2"/>
<evidence type="ECO:0000256" key="4">
    <source>
        <dbReference type="ARBA" id="ARBA00022475"/>
    </source>
</evidence>